<dbReference type="Pfam" id="PF03065">
    <property type="entry name" value="Glyco_hydro_57"/>
    <property type="match status" value="1"/>
</dbReference>
<name>A0A450RYT0_9GAMM</name>
<dbReference type="AlphaFoldDB" id="A0A450RYT0"/>
<reference evidence="4" key="1">
    <citation type="submission" date="2019-02" db="EMBL/GenBank/DDBJ databases">
        <authorList>
            <person name="Gruber-Vodicka R. H."/>
            <person name="Seah K. B. B."/>
        </authorList>
    </citation>
    <scope>NUCLEOTIDE SEQUENCE</scope>
    <source>
        <strain evidence="4">BECK_BZ163</strain>
        <strain evidence="6">BECK_BZ164</strain>
        <strain evidence="5">BECK_BZ165</strain>
    </source>
</reference>
<dbReference type="InterPro" id="IPR011330">
    <property type="entry name" value="Glyco_hydro/deAcase_b/a-brl"/>
</dbReference>
<dbReference type="GO" id="GO:0005975">
    <property type="term" value="P:carbohydrate metabolic process"/>
    <property type="evidence" value="ECO:0007669"/>
    <property type="project" value="InterPro"/>
</dbReference>
<dbReference type="Gene3D" id="3.20.110.20">
    <property type="match status" value="1"/>
</dbReference>
<keyword evidence="4" id="KW-0378">Hydrolase</keyword>
<dbReference type="EMBL" id="CAADFL010000020">
    <property type="protein sequence ID" value="VFK06594.1"/>
    <property type="molecule type" value="Genomic_DNA"/>
</dbReference>
<evidence type="ECO:0000256" key="1">
    <source>
        <dbReference type="ARBA" id="ARBA00006821"/>
    </source>
</evidence>
<protein>
    <submittedName>
        <fullName evidence="4">Glycosyl hydrolase family 57</fullName>
    </submittedName>
</protein>
<dbReference type="PANTHER" id="PTHR36306:SF3">
    <property type="entry name" value="GLYCOSIDE HYDROLASE FAMILY 57"/>
    <property type="match status" value="1"/>
</dbReference>
<comment type="similarity">
    <text evidence="1">Belongs to the glycosyl hydrolase 57 family.</text>
</comment>
<evidence type="ECO:0000313" key="4">
    <source>
        <dbReference type="EMBL" id="VFJ44495.1"/>
    </source>
</evidence>
<feature type="domain" description="Glycoside hydrolase family 57 N-terminal" evidence="3">
    <location>
        <begin position="20"/>
        <end position="256"/>
    </location>
</feature>
<dbReference type="GO" id="GO:0016787">
    <property type="term" value="F:hydrolase activity"/>
    <property type="evidence" value="ECO:0007669"/>
    <property type="project" value="UniProtKB-KW"/>
</dbReference>
<dbReference type="SUPFAM" id="SSF88713">
    <property type="entry name" value="Glycoside hydrolase/deacetylase"/>
    <property type="match status" value="1"/>
</dbReference>
<dbReference type="InterPro" id="IPR004300">
    <property type="entry name" value="Glyco_hydro_57_N"/>
</dbReference>
<gene>
    <name evidence="4" type="ORF">BECKFM1743A_GA0114220_1001712</name>
    <name evidence="6" type="ORF">BECKFM1743B_GA0114221_1002014</name>
    <name evidence="5" type="ORF">BECKFM1743C_GA0114222_100816</name>
</gene>
<proteinExistence type="inferred from homology"/>
<dbReference type="EMBL" id="CAADEZ010000017">
    <property type="protein sequence ID" value="VFJ44495.1"/>
    <property type="molecule type" value="Genomic_DNA"/>
</dbReference>
<evidence type="ECO:0000259" key="3">
    <source>
        <dbReference type="Pfam" id="PF03065"/>
    </source>
</evidence>
<dbReference type="InterPro" id="IPR052046">
    <property type="entry name" value="GH57_Enzymes"/>
</dbReference>
<keyword evidence="2" id="KW-0119">Carbohydrate metabolism</keyword>
<sequence>MKYVSFLFHIYQPPIQDPRIIREIVNESYLPLTQAIRDFPDLHFTMNINLSLVEHLYEFAPQVLTNIRAAYEQGNLELTNSGAYHPIFPLLPREEVIRQLELNEQGIRKLLPIDEFRPKGVFPPEMAFEYQLASLFAKQGYEWTITDDTSVAWQQIPIPSNKIYQCEGVSVFLRSNYWSNRFANNRMPDSGKGCVDELARSLADWQGDGDGYVIIALDGETFGHHHEQLGAPFLHDLFQAFRDNPRPIQLAHLTEINGLFPHVSQFIPPASWSMDEKNIEARDYFPLWKSHGNRIHALQWQFTHCVLKKVRRLQTNKEINREMDRALFSCQYWWASFWRFEPREIYKGAFNMMAILQHVGELLGDNYRQIEEGEEIFRELVTEVEKERIEREGK</sequence>
<evidence type="ECO:0000313" key="6">
    <source>
        <dbReference type="EMBL" id="VFK06594.1"/>
    </source>
</evidence>
<organism evidence="4">
    <name type="scientific">Candidatus Kentrum sp. FM</name>
    <dbReference type="NCBI Taxonomy" id="2126340"/>
    <lineage>
        <taxon>Bacteria</taxon>
        <taxon>Pseudomonadati</taxon>
        <taxon>Pseudomonadota</taxon>
        <taxon>Gammaproteobacteria</taxon>
        <taxon>Candidatus Kentrum</taxon>
    </lineage>
</organism>
<dbReference type="PANTHER" id="PTHR36306">
    <property type="entry name" value="ALPHA-AMYLASE-RELATED-RELATED"/>
    <property type="match status" value="1"/>
</dbReference>
<dbReference type="EMBL" id="CAADFA010000081">
    <property type="protein sequence ID" value="VFJ50174.1"/>
    <property type="molecule type" value="Genomic_DNA"/>
</dbReference>
<evidence type="ECO:0000256" key="2">
    <source>
        <dbReference type="ARBA" id="ARBA00023277"/>
    </source>
</evidence>
<evidence type="ECO:0000313" key="5">
    <source>
        <dbReference type="EMBL" id="VFJ50174.1"/>
    </source>
</evidence>
<accession>A0A450RYT0</accession>